<dbReference type="GO" id="GO:0005829">
    <property type="term" value="C:cytosol"/>
    <property type="evidence" value="ECO:0007669"/>
    <property type="project" value="TreeGrafter"/>
</dbReference>
<keyword evidence="6" id="KW-0560">Oxidoreductase</keyword>
<keyword evidence="5" id="KW-0521">NADP</keyword>
<dbReference type="GO" id="GO:0046654">
    <property type="term" value="P:tetrahydrofolate biosynthetic process"/>
    <property type="evidence" value="ECO:0007669"/>
    <property type="project" value="UniProtKB-UniPathway"/>
</dbReference>
<dbReference type="GO" id="GO:0006730">
    <property type="term" value="P:one-carbon metabolic process"/>
    <property type="evidence" value="ECO:0007669"/>
    <property type="project" value="UniProtKB-KW"/>
</dbReference>
<comment type="similarity">
    <text evidence="2">Belongs to the dihydrofolate reductase family.</text>
</comment>
<dbReference type="PROSITE" id="PS51330">
    <property type="entry name" value="DHFR_2"/>
    <property type="match status" value="1"/>
</dbReference>
<dbReference type="SUPFAM" id="SSF53597">
    <property type="entry name" value="Dihydrofolate reductase-like"/>
    <property type="match status" value="1"/>
</dbReference>
<evidence type="ECO:0000256" key="2">
    <source>
        <dbReference type="ARBA" id="ARBA00009539"/>
    </source>
</evidence>
<dbReference type="GO" id="GO:0046655">
    <property type="term" value="P:folic acid metabolic process"/>
    <property type="evidence" value="ECO:0007669"/>
    <property type="project" value="TreeGrafter"/>
</dbReference>
<evidence type="ECO:0000256" key="5">
    <source>
        <dbReference type="ARBA" id="ARBA00022857"/>
    </source>
</evidence>
<organism evidence="8 9">
    <name type="scientific">Nocardia terpenica</name>
    <dbReference type="NCBI Taxonomy" id="455432"/>
    <lineage>
        <taxon>Bacteria</taxon>
        <taxon>Bacillati</taxon>
        <taxon>Actinomycetota</taxon>
        <taxon>Actinomycetes</taxon>
        <taxon>Mycobacteriales</taxon>
        <taxon>Nocardiaceae</taxon>
        <taxon>Nocardia</taxon>
    </lineage>
</organism>
<evidence type="ECO:0000313" key="8">
    <source>
        <dbReference type="EMBL" id="KZM71722.1"/>
    </source>
</evidence>
<feature type="domain" description="DHFR" evidence="7">
    <location>
        <begin position="15"/>
        <end position="174"/>
    </location>
</feature>
<protein>
    <recommendedName>
        <fullName evidence="3">dihydrofolate reductase</fullName>
        <ecNumber evidence="3">1.5.1.3</ecNumber>
    </recommendedName>
</protein>
<proteinExistence type="inferred from homology"/>
<dbReference type="STRING" id="455432.AWN90_03140"/>
<dbReference type="CDD" id="cd00209">
    <property type="entry name" value="DHFR"/>
    <property type="match status" value="1"/>
</dbReference>
<evidence type="ECO:0000256" key="4">
    <source>
        <dbReference type="ARBA" id="ARBA00022563"/>
    </source>
</evidence>
<dbReference type="GO" id="GO:0004146">
    <property type="term" value="F:dihydrofolate reductase activity"/>
    <property type="evidence" value="ECO:0007669"/>
    <property type="project" value="UniProtKB-EC"/>
</dbReference>
<dbReference type="UniPathway" id="UPA00077">
    <property type="reaction ID" value="UER00158"/>
</dbReference>
<evidence type="ECO:0000256" key="6">
    <source>
        <dbReference type="ARBA" id="ARBA00023002"/>
    </source>
</evidence>
<dbReference type="GO" id="GO:0050661">
    <property type="term" value="F:NADP binding"/>
    <property type="evidence" value="ECO:0007669"/>
    <property type="project" value="InterPro"/>
</dbReference>
<keyword evidence="9" id="KW-1185">Reference proteome</keyword>
<name>A0A161Z8F3_9NOCA</name>
<dbReference type="GO" id="GO:0046452">
    <property type="term" value="P:dihydrofolate metabolic process"/>
    <property type="evidence" value="ECO:0007669"/>
    <property type="project" value="TreeGrafter"/>
</dbReference>
<dbReference type="InterPro" id="IPR024072">
    <property type="entry name" value="DHFR-like_dom_sf"/>
</dbReference>
<sequence>MGLVNSSTTETRKRTIGLVWSQTSDRVIAAHGRIPWRVPEDLAHFDTVTGGHTVVMGRGTWDALDEQARALPGRRTVVVTHDPEWFAPGAERAGSVAEALSITDPDEVWVIGGAEIFREAMEFATVIATTEIGPPTDGDVYAPEISGDFVMAFTTGVKQSDNGENTYLFRSYARV</sequence>
<dbReference type="InterPro" id="IPR001796">
    <property type="entry name" value="DHFR_dom"/>
</dbReference>
<dbReference type="PANTHER" id="PTHR48069:SF3">
    <property type="entry name" value="DIHYDROFOLATE REDUCTASE"/>
    <property type="match status" value="1"/>
</dbReference>
<evidence type="ECO:0000259" key="7">
    <source>
        <dbReference type="PROSITE" id="PS51330"/>
    </source>
</evidence>
<comment type="pathway">
    <text evidence="1">Cofactor biosynthesis; tetrahydrofolate biosynthesis; 5,6,7,8-tetrahydrofolate from 7,8-dihydrofolate: step 1/1.</text>
</comment>
<dbReference type="Pfam" id="PF00186">
    <property type="entry name" value="DHFR_1"/>
    <property type="match status" value="1"/>
</dbReference>
<keyword evidence="4" id="KW-0554">One-carbon metabolism</keyword>
<dbReference type="Gene3D" id="3.40.430.10">
    <property type="entry name" value="Dihydrofolate Reductase, subunit A"/>
    <property type="match status" value="1"/>
</dbReference>
<dbReference type="EC" id="1.5.1.3" evidence="3"/>
<dbReference type="Proteomes" id="UP000076512">
    <property type="component" value="Unassembled WGS sequence"/>
</dbReference>
<comment type="caution">
    <text evidence="8">The sequence shown here is derived from an EMBL/GenBank/DDBJ whole genome shotgun (WGS) entry which is preliminary data.</text>
</comment>
<evidence type="ECO:0000313" key="9">
    <source>
        <dbReference type="Proteomes" id="UP000076512"/>
    </source>
</evidence>
<dbReference type="EMBL" id="LWGR01000012">
    <property type="protein sequence ID" value="KZM71722.1"/>
    <property type="molecule type" value="Genomic_DNA"/>
</dbReference>
<dbReference type="InterPro" id="IPR012259">
    <property type="entry name" value="DHFR"/>
</dbReference>
<dbReference type="PRINTS" id="PR00070">
    <property type="entry name" value="DHFR"/>
</dbReference>
<accession>A0A161Z8F3</accession>
<reference evidence="8 9" key="1">
    <citation type="submission" date="2016-04" db="EMBL/GenBank/DDBJ databases">
        <authorList>
            <person name="Evans L.H."/>
            <person name="Alamgir A."/>
            <person name="Owens N."/>
            <person name="Weber N.D."/>
            <person name="Virtaneva K."/>
            <person name="Barbian K."/>
            <person name="Babar A."/>
            <person name="Rosenke K."/>
        </authorList>
    </citation>
    <scope>NUCLEOTIDE SEQUENCE [LARGE SCALE GENOMIC DNA]</scope>
    <source>
        <strain evidence="8 9">IFM 0406</strain>
    </source>
</reference>
<evidence type="ECO:0000256" key="1">
    <source>
        <dbReference type="ARBA" id="ARBA00004903"/>
    </source>
</evidence>
<gene>
    <name evidence="8" type="ORF">AWN90_03140</name>
</gene>
<dbReference type="PANTHER" id="PTHR48069">
    <property type="entry name" value="DIHYDROFOLATE REDUCTASE"/>
    <property type="match status" value="1"/>
</dbReference>
<dbReference type="AlphaFoldDB" id="A0A161Z8F3"/>
<evidence type="ECO:0000256" key="3">
    <source>
        <dbReference type="ARBA" id="ARBA00012856"/>
    </source>
</evidence>